<dbReference type="Pfam" id="PF19053">
    <property type="entry name" value="EccD"/>
    <property type="match status" value="1"/>
</dbReference>
<evidence type="ECO:0000256" key="6">
    <source>
        <dbReference type="ARBA" id="ARBA00023136"/>
    </source>
</evidence>
<gene>
    <name evidence="9" type="ORF">RMCFA_2687</name>
</gene>
<feature type="transmembrane region" description="Helical" evidence="7">
    <location>
        <begin position="401"/>
        <end position="422"/>
    </location>
</feature>
<dbReference type="Proteomes" id="UP000069705">
    <property type="component" value="Unassembled WGS sequence"/>
</dbReference>
<evidence type="ECO:0000259" key="8">
    <source>
        <dbReference type="Pfam" id="PF19053"/>
    </source>
</evidence>
<dbReference type="NCBIfam" id="TIGR03920">
    <property type="entry name" value="T7SS_EccD"/>
    <property type="match status" value="1"/>
</dbReference>
<reference evidence="10" key="2">
    <citation type="submission" date="2016-02" db="EMBL/GenBank/DDBJ databases">
        <title>Draft genome sequence of five rapidly growing Mycobacterium species.</title>
        <authorList>
            <person name="Katahira K."/>
            <person name="Gotou Y."/>
            <person name="Iida K."/>
            <person name="Ogura Y."/>
            <person name="Hayashi T."/>
        </authorList>
    </citation>
    <scope>NUCLEOTIDE SEQUENCE [LARGE SCALE GENOMIC DNA]</scope>
    <source>
        <strain evidence="10">JCM6368</strain>
    </source>
</reference>
<keyword evidence="6 7" id="KW-0472">Membrane</keyword>
<feature type="transmembrane region" description="Helical" evidence="7">
    <location>
        <begin position="120"/>
        <end position="140"/>
    </location>
</feature>
<dbReference type="SUPFAM" id="SSF144083">
    <property type="entry name" value="Magnesium transport protein CorA, transmembrane region"/>
    <property type="match status" value="1"/>
</dbReference>
<evidence type="ECO:0000313" key="10">
    <source>
        <dbReference type="Proteomes" id="UP000069705"/>
    </source>
</evidence>
<feature type="domain" description="EccD-like transmembrane" evidence="8">
    <location>
        <begin position="127"/>
        <end position="487"/>
    </location>
</feature>
<evidence type="ECO:0000256" key="2">
    <source>
        <dbReference type="ARBA" id="ARBA00006162"/>
    </source>
</evidence>
<evidence type="ECO:0000256" key="4">
    <source>
        <dbReference type="ARBA" id="ARBA00022692"/>
    </source>
</evidence>
<evidence type="ECO:0000256" key="1">
    <source>
        <dbReference type="ARBA" id="ARBA00004651"/>
    </source>
</evidence>
<feature type="transmembrane region" description="Helical" evidence="7">
    <location>
        <begin position="371"/>
        <end position="389"/>
    </location>
</feature>
<feature type="transmembrane region" description="Helical" evidence="7">
    <location>
        <begin position="461"/>
        <end position="481"/>
    </location>
</feature>
<dbReference type="InterPro" id="IPR045863">
    <property type="entry name" value="CorA_TM1_TM2"/>
</dbReference>
<dbReference type="PIRSF" id="PIRSF017804">
    <property type="entry name" value="Secretion_EccD1"/>
    <property type="match status" value="1"/>
</dbReference>
<keyword evidence="3" id="KW-1003">Cell membrane</keyword>
<accession>A0A117IEE5</accession>
<dbReference type="Pfam" id="PF08817">
    <property type="entry name" value="YukD"/>
    <property type="match status" value="1"/>
</dbReference>
<evidence type="ECO:0000256" key="7">
    <source>
        <dbReference type="SAM" id="Phobius"/>
    </source>
</evidence>
<feature type="transmembrane region" description="Helical" evidence="7">
    <location>
        <begin position="146"/>
        <end position="165"/>
    </location>
</feature>
<evidence type="ECO:0000256" key="3">
    <source>
        <dbReference type="ARBA" id="ARBA00022475"/>
    </source>
</evidence>
<organism evidence="9 10">
    <name type="scientific">Mycolicibacterium fortuitum subsp. acetamidolyticum</name>
    <dbReference type="NCBI Taxonomy" id="144550"/>
    <lineage>
        <taxon>Bacteria</taxon>
        <taxon>Bacillati</taxon>
        <taxon>Actinomycetota</taxon>
        <taxon>Actinomycetes</taxon>
        <taxon>Mycobacteriales</taxon>
        <taxon>Mycobacteriaceae</taxon>
        <taxon>Mycolicibacterium</taxon>
    </lineage>
</organism>
<feature type="transmembrane region" description="Helical" evidence="7">
    <location>
        <begin position="347"/>
        <end position="365"/>
    </location>
</feature>
<evidence type="ECO:0000256" key="5">
    <source>
        <dbReference type="ARBA" id="ARBA00022989"/>
    </source>
</evidence>
<comment type="caution">
    <text evidence="9">The sequence shown here is derived from an EMBL/GenBank/DDBJ whole genome shotgun (WGS) entry which is preliminary data.</text>
</comment>
<reference evidence="9 10" key="1">
    <citation type="journal article" date="2016" name="Genome Announc.">
        <title>Draft Genome Sequences of Five Rapidly Growing Mycobacterium Species, M. thermoresistibile, M. fortuitum subsp. acetamidolyticum, M. canariasense, M. brisbanense, and M. novocastrense.</title>
        <authorList>
            <person name="Katahira K."/>
            <person name="Ogura Y."/>
            <person name="Gotoh Y."/>
            <person name="Hayashi T."/>
        </authorList>
    </citation>
    <scope>NUCLEOTIDE SEQUENCE [LARGE SCALE GENOMIC DNA]</scope>
    <source>
        <strain evidence="9 10">JCM6368</strain>
    </source>
</reference>
<comment type="similarity">
    <text evidence="2">Belongs to the EccD/Snm4 family.</text>
</comment>
<proteinExistence type="inferred from homology"/>
<dbReference type="AlphaFoldDB" id="A0A117IEE5"/>
<dbReference type="InterPro" id="IPR044049">
    <property type="entry name" value="EccD_transm"/>
</dbReference>
<dbReference type="Gene3D" id="3.10.20.90">
    <property type="entry name" value="Phosphatidylinositol 3-kinase Catalytic Subunit, Chain A, domain 1"/>
    <property type="match status" value="1"/>
</dbReference>
<dbReference type="InterPro" id="IPR024962">
    <property type="entry name" value="YukD-like"/>
</dbReference>
<dbReference type="EMBL" id="BCSZ01000025">
    <property type="protein sequence ID" value="GAT02575.1"/>
    <property type="molecule type" value="Genomic_DNA"/>
</dbReference>
<comment type="subcellular location">
    <subcellularLocation>
        <location evidence="1">Cell membrane</location>
        <topology evidence="1">Multi-pass membrane protein</topology>
    </subcellularLocation>
</comment>
<dbReference type="InterPro" id="IPR006707">
    <property type="entry name" value="T7SS_EccD"/>
</dbReference>
<protein>
    <submittedName>
        <fullName evidence="9">Probable conserved transmembrane protein</fullName>
    </submittedName>
</protein>
<keyword evidence="5 7" id="KW-1133">Transmembrane helix</keyword>
<feature type="transmembrane region" description="Helical" evidence="7">
    <location>
        <begin position="237"/>
        <end position="255"/>
    </location>
</feature>
<name>A0A117IEE5_MYCFO</name>
<feature type="transmembrane region" description="Helical" evidence="7">
    <location>
        <begin position="261"/>
        <end position="277"/>
    </location>
</feature>
<dbReference type="RefSeq" id="WP_061263669.1">
    <property type="nucleotide sequence ID" value="NZ_BCSZ01000025.1"/>
</dbReference>
<sequence length="493" mass="52820">MLSNLSVITGLKLTDTSVPADRPVQEWIDRLVDVLAKRYQGQDIGFDFKQEAVWSVAKIGEPPVRREQTLNDAEIVDGDHVVVRPVSRTERYRARHEDIIDVVAIMHPGPRFDASSLMSWLSWWTALMLVLVAVSGIYGFSTSGVWAWPWWGGGLVAVGVACAGLSVQVARRGQERVASALAVGSVANLVVAAGLLVPLPERYDWLGAPQVAGASVAMFICSIVLSSKGPRQWRAWTAFLAAGSVLCAAAAFVIAYGGKGWVWPALTAAGLLLLKSSSRMVVRVARIALPPIPTPGMEVDMDELLDPVVDVKAEAGDADRQTWAKIIASVPESSARLAERSELCQQLLAGFMGAAAAAIAVGTVLSLRQGHFLPLTVVLTVLAIVVLLFRFRLPEDRRCKWSLLSAAAAIGAGAAIKMALWWPAWAPLVALVVLVSVGLILAAVAAGPFGLNEIQQRMLEIFDTMATGVMFPLLAWSAGLFDILRNLQLPGAN</sequence>
<evidence type="ECO:0000313" key="9">
    <source>
        <dbReference type="EMBL" id="GAT02575.1"/>
    </source>
</evidence>
<feature type="transmembrane region" description="Helical" evidence="7">
    <location>
        <begin position="428"/>
        <end position="449"/>
    </location>
</feature>
<keyword evidence="4 7" id="KW-0812">Transmembrane</keyword>
<dbReference type="GO" id="GO:0005886">
    <property type="term" value="C:plasma membrane"/>
    <property type="evidence" value="ECO:0007669"/>
    <property type="project" value="UniProtKB-SubCell"/>
</dbReference>
<feature type="transmembrane region" description="Helical" evidence="7">
    <location>
        <begin position="177"/>
        <end position="199"/>
    </location>
</feature>
<feature type="transmembrane region" description="Helical" evidence="7">
    <location>
        <begin position="205"/>
        <end position="225"/>
    </location>
</feature>